<proteinExistence type="predicted"/>
<dbReference type="OrthoDB" id="8547152at2"/>
<accession>A0A0D8HCV9</accession>
<reference evidence="1 2" key="1">
    <citation type="submission" date="2015-01" db="EMBL/GenBank/DDBJ databases">
        <title>Draft genome of the acidophilic iron oxidizer Acidithrix ferrooxidans strain Py-F3.</title>
        <authorList>
            <person name="Poehlein A."/>
            <person name="Eisen S."/>
            <person name="Schloemann M."/>
            <person name="Johnson B.D."/>
            <person name="Daniel R."/>
            <person name="Muehling M."/>
        </authorList>
    </citation>
    <scope>NUCLEOTIDE SEQUENCE [LARGE SCALE GENOMIC DNA]</scope>
    <source>
        <strain evidence="1 2">Py-F3</strain>
    </source>
</reference>
<organism evidence="1 2">
    <name type="scientific">Acidithrix ferrooxidans</name>
    <dbReference type="NCBI Taxonomy" id="1280514"/>
    <lineage>
        <taxon>Bacteria</taxon>
        <taxon>Bacillati</taxon>
        <taxon>Actinomycetota</taxon>
        <taxon>Acidimicrobiia</taxon>
        <taxon>Acidimicrobiales</taxon>
        <taxon>Acidimicrobiaceae</taxon>
        <taxon>Acidithrix</taxon>
    </lineage>
</organism>
<keyword evidence="2" id="KW-1185">Reference proteome</keyword>
<name>A0A0D8HCV9_9ACTN</name>
<dbReference type="EMBL" id="JXYS01000135">
    <property type="protein sequence ID" value="KJF15632.1"/>
    <property type="molecule type" value="Genomic_DNA"/>
</dbReference>
<comment type="caution">
    <text evidence="1">The sequence shown here is derived from an EMBL/GenBank/DDBJ whole genome shotgun (WGS) entry which is preliminary data.</text>
</comment>
<evidence type="ECO:0000313" key="2">
    <source>
        <dbReference type="Proteomes" id="UP000032360"/>
    </source>
</evidence>
<dbReference type="RefSeq" id="WP_052607119.1">
    <property type="nucleotide sequence ID" value="NZ_JXYS01000135.1"/>
</dbReference>
<evidence type="ECO:0000313" key="1">
    <source>
        <dbReference type="EMBL" id="KJF15632.1"/>
    </source>
</evidence>
<sequence>MASSGQCYYLRLSGVTSLFESDPIIARYADLAITKYAIRSEVATAKETRTTEADLEMVDLSSALGVKGVGIYSNRIPTMQGENFDRTR</sequence>
<dbReference type="AlphaFoldDB" id="A0A0D8HCV9"/>
<protein>
    <submittedName>
        <fullName evidence="1">Uncharacterized protein</fullName>
    </submittedName>
</protein>
<dbReference type="Proteomes" id="UP000032360">
    <property type="component" value="Unassembled WGS sequence"/>
</dbReference>
<gene>
    <name evidence="1" type="ORF">AXFE_35040</name>
</gene>